<keyword evidence="1" id="KW-1133">Transmembrane helix</keyword>
<proteinExistence type="predicted"/>
<gene>
    <name evidence="3" type="ORF">HKK74_29935</name>
</gene>
<evidence type="ECO:0000256" key="1">
    <source>
        <dbReference type="SAM" id="Phobius"/>
    </source>
</evidence>
<keyword evidence="4" id="KW-1185">Reference proteome</keyword>
<dbReference type="EMBL" id="JABVEC010000030">
    <property type="protein sequence ID" value="MBC6469680.1"/>
    <property type="molecule type" value="Genomic_DNA"/>
</dbReference>
<dbReference type="RefSeq" id="WP_187246728.1">
    <property type="nucleotide sequence ID" value="NZ_BAAAOK010000006.1"/>
</dbReference>
<feature type="transmembrane region" description="Helical" evidence="1">
    <location>
        <begin position="55"/>
        <end position="75"/>
    </location>
</feature>
<keyword evidence="1" id="KW-0472">Membrane</keyword>
<evidence type="ECO:0000259" key="2">
    <source>
        <dbReference type="Pfam" id="PF14317"/>
    </source>
</evidence>
<keyword evidence="1" id="KW-0812">Transmembrane</keyword>
<dbReference type="InterPro" id="IPR025588">
    <property type="entry name" value="YcxB-like_C"/>
</dbReference>
<feature type="transmembrane region" description="Helical" evidence="1">
    <location>
        <begin position="28"/>
        <end position="49"/>
    </location>
</feature>
<accession>A0ABR7LY48</accession>
<organism evidence="3 4">
    <name type="scientific">Actinomadura alba</name>
    <dbReference type="NCBI Taxonomy" id="406431"/>
    <lineage>
        <taxon>Bacteria</taxon>
        <taxon>Bacillati</taxon>
        <taxon>Actinomycetota</taxon>
        <taxon>Actinomycetes</taxon>
        <taxon>Streptosporangiales</taxon>
        <taxon>Thermomonosporaceae</taxon>
        <taxon>Actinomadura</taxon>
    </lineage>
</organism>
<dbReference type="Proteomes" id="UP000805614">
    <property type="component" value="Unassembled WGS sequence"/>
</dbReference>
<evidence type="ECO:0000313" key="4">
    <source>
        <dbReference type="Proteomes" id="UP000805614"/>
    </source>
</evidence>
<name>A0ABR7LY48_9ACTN</name>
<dbReference type="Pfam" id="PF14317">
    <property type="entry name" value="YcxB"/>
    <property type="match status" value="1"/>
</dbReference>
<comment type="caution">
    <text evidence="3">The sequence shown here is derived from an EMBL/GenBank/DDBJ whole genome shotgun (WGS) entry which is preliminary data.</text>
</comment>
<sequence>MDITFSYTPTAEDRRLELKSTPITKLRFWWLVGAPLTLLGIGVLAKLAASPSTGLITGCSALAGAVGVWIMVMPYRSVEEGVRDELQNRPMDEREITLSDAGIRVAMPGMSSQVAWSKVCSATEAPMHWCIAFDAYRTIYLPKRSVTEDEAAQVSRLLKEAVRR</sequence>
<feature type="domain" description="YcxB-like C-terminal" evidence="2">
    <location>
        <begin position="98"/>
        <end position="158"/>
    </location>
</feature>
<evidence type="ECO:0000313" key="3">
    <source>
        <dbReference type="EMBL" id="MBC6469680.1"/>
    </source>
</evidence>
<reference evidence="3 4" key="1">
    <citation type="submission" date="2020-06" db="EMBL/GenBank/DDBJ databases">
        <title>Actinomadura xiongansis sp. nov., isolated from soil of Baiyangdian.</title>
        <authorList>
            <person name="Zhang X."/>
        </authorList>
    </citation>
    <scope>NUCLEOTIDE SEQUENCE [LARGE SCALE GENOMIC DNA]</scope>
    <source>
        <strain evidence="3 4">HBUM206468</strain>
    </source>
</reference>
<protein>
    <submittedName>
        <fullName evidence="3">YcxB family protein</fullName>
    </submittedName>
</protein>